<gene>
    <name evidence="1" type="ORF">C427_3859</name>
</gene>
<dbReference type="HOGENOM" id="CLU_3219754_0_0_6"/>
<organism evidence="1 2">
    <name type="scientific">Paraglaciecola psychrophila 170</name>
    <dbReference type="NCBI Taxonomy" id="1129794"/>
    <lineage>
        <taxon>Bacteria</taxon>
        <taxon>Pseudomonadati</taxon>
        <taxon>Pseudomonadota</taxon>
        <taxon>Gammaproteobacteria</taxon>
        <taxon>Alteromonadales</taxon>
        <taxon>Alteromonadaceae</taxon>
        <taxon>Paraglaciecola</taxon>
    </lineage>
</organism>
<keyword evidence="2" id="KW-1185">Reference proteome</keyword>
<protein>
    <submittedName>
        <fullName evidence="1">Uncharacterized protein</fullName>
    </submittedName>
</protein>
<accession>K7AGT1</accession>
<sequence length="44" mass="5223">MSTPTARKTIHQLVDLDIITFDQSQVDKRVKLVRFLKMNLDEFM</sequence>
<proteinExistence type="predicted"/>
<dbReference type="PATRIC" id="fig|1129794.4.peg.3843"/>
<reference evidence="1 2" key="1">
    <citation type="journal article" date="2013" name="Genome Announc.">
        <title>Complete Genome Sequence of Glaciecola psychrophila Strain 170T.</title>
        <authorList>
            <person name="Yin J."/>
            <person name="Chen J."/>
            <person name="Liu G."/>
            <person name="Yu Y."/>
            <person name="Song L."/>
            <person name="Wang X."/>
            <person name="Qu X."/>
        </authorList>
    </citation>
    <scope>NUCLEOTIDE SEQUENCE [LARGE SCALE GENOMIC DNA]</scope>
    <source>
        <strain evidence="1 2">170</strain>
    </source>
</reference>
<name>K7AGT1_9ALTE</name>
<evidence type="ECO:0000313" key="2">
    <source>
        <dbReference type="Proteomes" id="UP000011864"/>
    </source>
</evidence>
<dbReference type="Proteomes" id="UP000011864">
    <property type="component" value="Chromosome"/>
</dbReference>
<dbReference type="EMBL" id="CP003837">
    <property type="protein sequence ID" value="AGH45964.1"/>
    <property type="molecule type" value="Genomic_DNA"/>
</dbReference>
<dbReference type="AlphaFoldDB" id="K7AGT1"/>
<dbReference type="KEGG" id="gps:C427_3859"/>
<evidence type="ECO:0000313" key="1">
    <source>
        <dbReference type="EMBL" id="AGH45964.1"/>
    </source>
</evidence>